<keyword evidence="2" id="KW-1003">Cell membrane</keyword>
<evidence type="ECO:0000256" key="5">
    <source>
        <dbReference type="ARBA" id="ARBA00023136"/>
    </source>
</evidence>
<organism evidence="9 10">
    <name type="scientific">Aequorivita vladivostokensis</name>
    <dbReference type="NCBI Taxonomy" id="171194"/>
    <lineage>
        <taxon>Bacteria</taxon>
        <taxon>Pseudomonadati</taxon>
        <taxon>Bacteroidota</taxon>
        <taxon>Flavobacteriia</taxon>
        <taxon>Flavobacteriales</taxon>
        <taxon>Flavobacteriaceae</taxon>
        <taxon>Aequorivita</taxon>
    </lineage>
</organism>
<keyword evidence="5 6" id="KW-0472">Membrane</keyword>
<feature type="transmembrane region" description="Helical" evidence="6">
    <location>
        <begin position="382"/>
        <end position="403"/>
    </location>
</feature>
<dbReference type="Pfam" id="PF02687">
    <property type="entry name" value="FtsX"/>
    <property type="match status" value="2"/>
</dbReference>
<feature type="transmembrane region" description="Helical" evidence="6">
    <location>
        <begin position="409"/>
        <end position="430"/>
    </location>
</feature>
<evidence type="ECO:0000313" key="10">
    <source>
        <dbReference type="Proteomes" id="UP000033497"/>
    </source>
</evidence>
<feature type="transmembrane region" description="Helical" evidence="6">
    <location>
        <begin position="788"/>
        <end position="811"/>
    </location>
</feature>
<feature type="transmembrane region" description="Helical" evidence="6">
    <location>
        <begin position="463"/>
        <end position="481"/>
    </location>
</feature>
<keyword evidence="4 6" id="KW-1133">Transmembrane helix</keyword>
<evidence type="ECO:0000313" key="9">
    <source>
        <dbReference type="EMBL" id="KJJ38046.1"/>
    </source>
</evidence>
<reference evidence="9 10" key="1">
    <citation type="submission" date="2014-10" db="EMBL/GenBank/DDBJ databases">
        <title>Genome sequencing of Vitellibacter vladivostokensis KMM 3516.</title>
        <authorList>
            <person name="Thevarajoo S."/>
            <person name="Selvaratnam C."/>
            <person name="Goh K.M."/>
            <person name="Chong C.S."/>
        </authorList>
    </citation>
    <scope>NUCLEOTIDE SEQUENCE [LARGE SCALE GENOMIC DNA]</scope>
    <source>
        <strain evidence="9 10">KMM 3516</strain>
    </source>
</reference>
<feature type="transmembrane region" description="Helical" evidence="6">
    <location>
        <begin position="757"/>
        <end position="782"/>
    </location>
</feature>
<proteinExistence type="predicted"/>
<comment type="subcellular location">
    <subcellularLocation>
        <location evidence="1">Cell membrane</location>
        <topology evidence="1">Multi-pass membrane protein</topology>
    </subcellularLocation>
</comment>
<dbReference type="EMBL" id="JSVU01000006">
    <property type="protein sequence ID" value="KJJ38046.1"/>
    <property type="molecule type" value="Genomic_DNA"/>
</dbReference>
<name>A0ABR5DGX9_9FLAO</name>
<keyword evidence="3 6" id="KW-0812">Transmembrane</keyword>
<feature type="domain" description="ABC3 transporter permease C-terminal" evidence="7">
    <location>
        <begin position="707"/>
        <end position="822"/>
    </location>
</feature>
<evidence type="ECO:0000256" key="2">
    <source>
        <dbReference type="ARBA" id="ARBA00022475"/>
    </source>
</evidence>
<evidence type="ECO:0000256" key="3">
    <source>
        <dbReference type="ARBA" id="ARBA00022692"/>
    </source>
</evidence>
<evidence type="ECO:0000256" key="1">
    <source>
        <dbReference type="ARBA" id="ARBA00004651"/>
    </source>
</evidence>
<evidence type="ECO:0000256" key="6">
    <source>
        <dbReference type="SAM" id="Phobius"/>
    </source>
</evidence>
<accession>A0ABR5DGX9</accession>
<evidence type="ECO:0000256" key="4">
    <source>
        <dbReference type="ARBA" id="ARBA00022989"/>
    </source>
</evidence>
<protein>
    <submittedName>
        <fullName evidence="9">Membrane protein</fullName>
    </submittedName>
</protein>
<feature type="transmembrane region" description="Helical" evidence="6">
    <location>
        <begin position="246"/>
        <end position="270"/>
    </location>
</feature>
<sequence>MAWRDAKASRARLLLFMASIILGIAAVVSIQLFSQTLTDNIQRQSKSLMGADFRIDINELPSERAQAIIDSLKPDASEVSFVSMVAFPKNNGTKLVRVRGLQGDFPFYGKLETEPITAATSYQTLGGALVDATLMLQYNLQVGDFVKVGEISLPITGSLIAIPGNTAVSSSVAPLVIIPFRFIEDTELLQFGSRKRYEYFYNQPDADLAALEERLQPMLEAENADLDTHTSTSSRLGRRYENVGSFLNLTAFIALLLGCVGIASSVNIYIKEKIKAIAVLKCLGASRKQSFLIFLIQIAGIGILGGIIGTAIGVGLQELFPMVLKEFLPFDLTISITLQPLIMGVLLGLVMSVLFALLPLLRTWYVSPLEVLRVSGDTSKQSAKACYVAIAVIILFLYAFSYWLLRDWLFALAFIGGVLVTFGILSGIAIGTMKLLKTYFPSGAGFTTRQSLLNLFRPNNQTIVLLVAIGLGTFLISTLYFTKDILLDKAEIGQSSESANLITLDVQPDQVEAVANTFKANDLPVLDNIPLVTMRMHSIKNKLVNTLRTDTTTQIKGWVLSHEFRTTYRANLINSEEIVKGEWVGSQPAGEIVPVSVSENLAEDAMVTVGDSIVFNVQGVLMPTVVKSIRKVDWANLQPNFTVLFPSGVLEDAPQFNVLTTYAPTEASSARLQRALVTKFPNVSVIDLRQMYTVVEDILNKVSWIINFMAFFSILTGIIVLIGSVRTSKYQRIKESVLLRTLGAKNKQILTITALEYLFLGILGSLLGILLALISSLLLAIFVFEEPFAPSLIPFLVFLPGISLLVLGIGLSNIREVLSSSPLEVLRKSG</sequence>
<gene>
    <name evidence="9" type="ORF">MB09_10435</name>
</gene>
<feature type="domain" description="MacB-like periplasmic core" evidence="8">
    <location>
        <begin position="14"/>
        <end position="216"/>
    </location>
</feature>
<keyword evidence="10" id="KW-1185">Reference proteome</keyword>
<dbReference type="RefSeq" id="WP_045080861.1">
    <property type="nucleotide sequence ID" value="NZ_JSVU01000006.1"/>
</dbReference>
<feature type="transmembrane region" description="Helical" evidence="6">
    <location>
        <begin position="336"/>
        <end position="361"/>
    </location>
</feature>
<dbReference type="PANTHER" id="PTHR30287:SF1">
    <property type="entry name" value="INNER MEMBRANE PROTEIN"/>
    <property type="match status" value="1"/>
</dbReference>
<dbReference type="InterPro" id="IPR038766">
    <property type="entry name" value="Membrane_comp_ABC_pdt"/>
</dbReference>
<comment type="caution">
    <text evidence="9">The sequence shown here is derived from an EMBL/GenBank/DDBJ whole genome shotgun (WGS) entry which is preliminary data.</text>
</comment>
<dbReference type="InterPro" id="IPR025857">
    <property type="entry name" value="MacB_PCD"/>
</dbReference>
<evidence type="ECO:0000259" key="7">
    <source>
        <dbReference type="Pfam" id="PF02687"/>
    </source>
</evidence>
<dbReference type="Pfam" id="PF12704">
    <property type="entry name" value="MacB_PCD"/>
    <property type="match status" value="1"/>
</dbReference>
<evidence type="ECO:0000259" key="8">
    <source>
        <dbReference type="Pfam" id="PF12704"/>
    </source>
</evidence>
<dbReference type="PANTHER" id="PTHR30287">
    <property type="entry name" value="MEMBRANE COMPONENT OF PREDICTED ABC SUPERFAMILY METABOLITE UPTAKE TRANSPORTER"/>
    <property type="match status" value="1"/>
</dbReference>
<feature type="transmembrane region" description="Helical" evidence="6">
    <location>
        <begin position="291"/>
        <end position="316"/>
    </location>
</feature>
<feature type="transmembrane region" description="Helical" evidence="6">
    <location>
        <begin position="704"/>
        <end position="725"/>
    </location>
</feature>
<dbReference type="InterPro" id="IPR003838">
    <property type="entry name" value="ABC3_permease_C"/>
</dbReference>
<dbReference type="Proteomes" id="UP000033497">
    <property type="component" value="Unassembled WGS sequence"/>
</dbReference>
<feature type="domain" description="ABC3 transporter permease C-terminal" evidence="7">
    <location>
        <begin position="249"/>
        <end position="363"/>
    </location>
</feature>